<organism evidence="3 4">
    <name type="scientific">Cochliobolus carbonum (strain 26-R-13)</name>
    <name type="common">Maize leaf spot fungus</name>
    <name type="synonym">Bipolaris zeicola</name>
    <dbReference type="NCBI Taxonomy" id="930089"/>
    <lineage>
        <taxon>Eukaryota</taxon>
        <taxon>Fungi</taxon>
        <taxon>Dikarya</taxon>
        <taxon>Ascomycota</taxon>
        <taxon>Pezizomycotina</taxon>
        <taxon>Dothideomycetes</taxon>
        <taxon>Pleosporomycetidae</taxon>
        <taxon>Pleosporales</taxon>
        <taxon>Pleosporineae</taxon>
        <taxon>Pleosporaceae</taxon>
        <taxon>Bipolaris</taxon>
    </lineage>
</organism>
<sequence length="277" mass="29629">MLSNTLLTTLLLFSAQTTTTFALPTRTLCQCKIVPNTQSSSSTSTTSSPYAIDSPSAAHWAPASPSEDDSASPSPSPLASSTICSSLASQLSQFQHTNPDLYALYLQRPPTRSIDDSAPETPIPTSVLLSATASDASSTSANGLKIICYEDASTPDTQTPLRDIQSSPLTLLILQLIVVLSIVACIAEALHMLKNFISPPPTPEHNLRLAGAEKRLLAIPSHPYDSAANAMASPGAEKKLRAYYETPRYFVAKGRSGRTEFIAYDDDSDDEINRPVL</sequence>
<feature type="compositionally biased region" description="Low complexity" evidence="1">
    <location>
        <begin position="39"/>
        <end position="78"/>
    </location>
</feature>
<evidence type="ECO:0000313" key="3">
    <source>
        <dbReference type="EMBL" id="EUC38800.1"/>
    </source>
</evidence>
<feature type="chain" id="PRO_5004885862" evidence="2">
    <location>
        <begin position="23"/>
        <end position="277"/>
    </location>
</feature>
<keyword evidence="2" id="KW-0732">Signal</keyword>
<feature type="region of interest" description="Disordered" evidence="1">
    <location>
        <begin position="36"/>
        <end position="78"/>
    </location>
</feature>
<dbReference type="AlphaFoldDB" id="W6YM27"/>
<protein>
    <submittedName>
        <fullName evidence="3">Uncharacterized protein</fullName>
    </submittedName>
</protein>
<accession>W6YM27</accession>
<dbReference type="GeneID" id="19150064"/>
<evidence type="ECO:0000256" key="2">
    <source>
        <dbReference type="SAM" id="SignalP"/>
    </source>
</evidence>
<proteinExistence type="predicted"/>
<dbReference type="OrthoDB" id="3936754at2759"/>
<evidence type="ECO:0000256" key="1">
    <source>
        <dbReference type="SAM" id="MobiDB-lite"/>
    </source>
</evidence>
<dbReference type="EMBL" id="KI964540">
    <property type="protein sequence ID" value="EUC38800.1"/>
    <property type="molecule type" value="Genomic_DNA"/>
</dbReference>
<keyword evidence="4" id="KW-1185">Reference proteome</keyword>
<feature type="signal peptide" evidence="2">
    <location>
        <begin position="1"/>
        <end position="22"/>
    </location>
</feature>
<evidence type="ECO:0000313" key="4">
    <source>
        <dbReference type="Proteomes" id="UP000053841"/>
    </source>
</evidence>
<name>W6YM27_COCC2</name>
<dbReference type="HOGENOM" id="CLU_1027266_0_0_1"/>
<dbReference type="Proteomes" id="UP000053841">
    <property type="component" value="Unassembled WGS sequence"/>
</dbReference>
<reference evidence="3 4" key="1">
    <citation type="journal article" date="2013" name="PLoS Genet.">
        <title>Comparative genome structure, secondary metabolite, and effector coding capacity across Cochliobolus pathogens.</title>
        <authorList>
            <person name="Condon B.J."/>
            <person name="Leng Y."/>
            <person name="Wu D."/>
            <person name="Bushley K.E."/>
            <person name="Ohm R.A."/>
            <person name="Otillar R."/>
            <person name="Martin J."/>
            <person name="Schackwitz W."/>
            <person name="Grimwood J."/>
            <person name="MohdZainudin N."/>
            <person name="Xue C."/>
            <person name="Wang R."/>
            <person name="Manning V.A."/>
            <person name="Dhillon B."/>
            <person name="Tu Z.J."/>
            <person name="Steffenson B.J."/>
            <person name="Salamov A."/>
            <person name="Sun H."/>
            <person name="Lowry S."/>
            <person name="LaButti K."/>
            <person name="Han J."/>
            <person name="Copeland A."/>
            <person name="Lindquist E."/>
            <person name="Barry K."/>
            <person name="Schmutz J."/>
            <person name="Baker S.E."/>
            <person name="Ciuffetti L.M."/>
            <person name="Grigoriev I.V."/>
            <person name="Zhong S."/>
            <person name="Turgeon B.G."/>
        </authorList>
    </citation>
    <scope>NUCLEOTIDE SEQUENCE [LARGE SCALE GENOMIC DNA]</scope>
    <source>
        <strain evidence="3 4">26-R-13</strain>
    </source>
</reference>
<dbReference type="RefSeq" id="XP_007706824.1">
    <property type="nucleotide sequence ID" value="XM_007708634.1"/>
</dbReference>
<gene>
    <name evidence="3" type="ORF">COCCADRAFT_527</name>
</gene>
<dbReference type="KEGG" id="bze:COCCADRAFT_527"/>